<feature type="transmembrane region" description="Helical" evidence="8">
    <location>
        <begin position="12"/>
        <end position="29"/>
    </location>
</feature>
<dbReference type="GO" id="GO:0016757">
    <property type="term" value="F:glycosyltransferase activity"/>
    <property type="evidence" value="ECO:0007669"/>
    <property type="project" value="UniProtKB-KW"/>
</dbReference>
<evidence type="ECO:0000256" key="6">
    <source>
        <dbReference type="ARBA" id="ARBA00022989"/>
    </source>
</evidence>
<sequence>MGFVKKHRVDIPIVLTLLLAAFLNGFGIWRDHYVNTYYTTAVGSMLQSFHNFFYASLDSAGSVTVDKPPVTFWIQSIFAYVFGLYGWSVILPQALTGVGSVWLIYLLIKPTFGLTAARLSALVLACTPIVASVSRTNNIDSMLVFDLLLGTWFLFRGVRGNKTWSILGAFAVIGVGFNMKMLEAYMVVPAFYLFYLLAVKLNWKKKLSILAGATVMLIVVSLSWAVIVDSIPENERPYIGSSQTNSVLELAFGYNGIARLTGNKGGGVIRSVSHSVEATVPSVDDKMDKVEGSDAADSRTRQFIGKEDAPLNETTLRGGTQRTESPFPGIMQGNGFIGGGANPKGFSNGGGNIFGTGEKGVFRLFQSGLSGQTSWLIPFAAWACIALFSGLRRNNFTPRHKEGLFWLAWLIPGMAFFSVAGFFHQYYLIMLAPPVAALVGAGWTSLWESFSGKSGWTSWLLPTAIVTTALLEWYIIQPYDDTIGAYWSMGILIAGVLAAGLLIVVRGKGRNITYWSALIGLLVLLIGPLFWSATPIVYGQNSQLPQAGPSRSAGHDGMGLVGGKDFSIGKGIGNGIGMGNVFGGGGMPGGNSSQGVNSDLLSYLKENNTGETYLFAAANYGTAAPYIIDKGEHVIILGGYSGSDPVYTTDKLAHLVASGQVKFFMISQGGRGGSSEITDWIKEHGKEIQVSNSTLYEVTLGN</sequence>
<name>A0ABQ1YUD6_9BACL</name>
<evidence type="ECO:0000256" key="5">
    <source>
        <dbReference type="ARBA" id="ARBA00022692"/>
    </source>
</evidence>
<keyword evidence="3 11" id="KW-0328">Glycosyltransferase</keyword>
<evidence type="ECO:0000313" key="12">
    <source>
        <dbReference type="Proteomes" id="UP000659344"/>
    </source>
</evidence>
<dbReference type="PANTHER" id="PTHR33908">
    <property type="entry name" value="MANNOSYLTRANSFERASE YKCB-RELATED"/>
    <property type="match status" value="1"/>
</dbReference>
<feature type="transmembrane region" description="Helical" evidence="8">
    <location>
        <begin position="459"/>
        <end position="477"/>
    </location>
</feature>
<feature type="transmembrane region" description="Helical" evidence="8">
    <location>
        <begin position="483"/>
        <end position="505"/>
    </location>
</feature>
<dbReference type="InterPro" id="IPR050297">
    <property type="entry name" value="LipidA_mod_glycosyltrf_83"/>
</dbReference>
<evidence type="ECO:0000313" key="11">
    <source>
        <dbReference type="EMBL" id="GGH39204.1"/>
    </source>
</evidence>
<keyword evidence="2" id="KW-1003">Cell membrane</keyword>
<evidence type="ECO:0000256" key="2">
    <source>
        <dbReference type="ARBA" id="ARBA00022475"/>
    </source>
</evidence>
<comment type="caution">
    <text evidence="11">The sequence shown here is derived from an EMBL/GenBank/DDBJ whole genome shotgun (WGS) entry which is preliminary data.</text>
</comment>
<comment type="subcellular location">
    <subcellularLocation>
        <location evidence="1">Cell membrane</location>
        <topology evidence="1">Multi-pass membrane protein</topology>
    </subcellularLocation>
</comment>
<keyword evidence="12" id="KW-1185">Reference proteome</keyword>
<evidence type="ECO:0000256" key="4">
    <source>
        <dbReference type="ARBA" id="ARBA00022679"/>
    </source>
</evidence>
<evidence type="ECO:0000256" key="7">
    <source>
        <dbReference type="ARBA" id="ARBA00023136"/>
    </source>
</evidence>
<evidence type="ECO:0000259" key="10">
    <source>
        <dbReference type="Pfam" id="PF24878"/>
    </source>
</evidence>
<reference evidence="12" key="1">
    <citation type="journal article" date="2019" name="Int. J. Syst. Evol. Microbiol.">
        <title>The Global Catalogue of Microorganisms (GCM) 10K type strain sequencing project: providing services to taxonomists for standard genome sequencing and annotation.</title>
        <authorList>
            <consortium name="The Broad Institute Genomics Platform"/>
            <consortium name="The Broad Institute Genome Sequencing Center for Infectious Disease"/>
            <person name="Wu L."/>
            <person name="Ma J."/>
        </authorList>
    </citation>
    <scope>NUCLEOTIDE SEQUENCE [LARGE SCALE GENOMIC DNA]</scope>
    <source>
        <strain evidence="12">CGMCC 1.12769</strain>
    </source>
</reference>
<feature type="domain" description="Glycosyltransferase RgtA/B/C/D-like" evidence="9">
    <location>
        <begin position="66"/>
        <end position="224"/>
    </location>
</feature>
<gene>
    <name evidence="11" type="primary">ykcB</name>
    <name evidence="11" type="ORF">GCM10008013_47780</name>
</gene>
<dbReference type="PANTHER" id="PTHR33908:SF3">
    <property type="entry name" value="UNDECAPRENYL PHOSPHATE-ALPHA-4-AMINO-4-DEOXY-L-ARABINOSE ARABINOSYL TRANSFERASE"/>
    <property type="match status" value="1"/>
</dbReference>
<dbReference type="InterPro" id="IPR056785">
    <property type="entry name" value="YkcA/B-like_C"/>
</dbReference>
<dbReference type="Pfam" id="PF24878">
    <property type="entry name" value="YkcB_C"/>
    <property type="match status" value="1"/>
</dbReference>
<evidence type="ECO:0000259" key="9">
    <source>
        <dbReference type="Pfam" id="PF13231"/>
    </source>
</evidence>
<protein>
    <submittedName>
        <fullName evidence="11">Mannosyltransferase YkcB</fullName>
    </submittedName>
</protein>
<dbReference type="Pfam" id="PF13231">
    <property type="entry name" value="PMT_2"/>
    <property type="match status" value="1"/>
</dbReference>
<evidence type="ECO:0000256" key="1">
    <source>
        <dbReference type="ARBA" id="ARBA00004651"/>
    </source>
</evidence>
<feature type="transmembrane region" description="Helical" evidence="8">
    <location>
        <begin position="77"/>
        <end position="108"/>
    </location>
</feature>
<feature type="transmembrane region" description="Helical" evidence="8">
    <location>
        <begin position="373"/>
        <end position="391"/>
    </location>
</feature>
<organism evidence="11 12">
    <name type="scientific">Paenibacillus segetis</name>
    <dbReference type="NCBI Taxonomy" id="1325360"/>
    <lineage>
        <taxon>Bacteria</taxon>
        <taxon>Bacillati</taxon>
        <taxon>Bacillota</taxon>
        <taxon>Bacilli</taxon>
        <taxon>Bacillales</taxon>
        <taxon>Paenibacillaceae</taxon>
        <taxon>Paenibacillus</taxon>
    </lineage>
</organism>
<keyword evidence="6 8" id="KW-1133">Transmembrane helix</keyword>
<feature type="transmembrane region" description="Helical" evidence="8">
    <location>
        <begin position="210"/>
        <end position="228"/>
    </location>
</feature>
<evidence type="ECO:0000256" key="8">
    <source>
        <dbReference type="SAM" id="Phobius"/>
    </source>
</evidence>
<dbReference type="Proteomes" id="UP000659344">
    <property type="component" value="Unassembled WGS sequence"/>
</dbReference>
<dbReference type="EMBL" id="BMFT01000006">
    <property type="protein sequence ID" value="GGH39204.1"/>
    <property type="molecule type" value="Genomic_DNA"/>
</dbReference>
<evidence type="ECO:0000256" key="3">
    <source>
        <dbReference type="ARBA" id="ARBA00022676"/>
    </source>
</evidence>
<dbReference type="RefSeq" id="WP_188542417.1">
    <property type="nucleotide sequence ID" value="NZ_BMFT01000006.1"/>
</dbReference>
<proteinExistence type="predicted"/>
<dbReference type="InterPro" id="IPR038731">
    <property type="entry name" value="RgtA/B/C-like"/>
</dbReference>
<keyword evidence="7 8" id="KW-0472">Membrane</keyword>
<feature type="transmembrane region" description="Helical" evidence="8">
    <location>
        <begin position="512"/>
        <end position="531"/>
    </location>
</feature>
<keyword evidence="4" id="KW-0808">Transferase</keyword>
<feature type="transmembrane region" description="Helical" evidence="8">
    <location>
        <begin position="426"/>
        <end position="447"/>
    </location>
</feature>
<feature type="domain" description="Putative mannosyltransferase YkcA/B-like C-terminal" evidence="10">
    <location>
        <begin position="600"/>
        <end position="684"/>
    </location>
</feature>
<keyword evidence="5 8" id="KW-0812">Transmembrane</keyword>
<feature type="transmembrane region" description="Helical" evidence="8">
    <location>
        <begin position="403"/>
        <end position="420"/>
    </location>
</feature>
<accession>A0ABQ1YUD6</accession>
<feature type="transmembrane region" description="Helical" evidence="8">
    <location>
        <begin position="185"/>
        <end position="203"/>
    </location>
</feature>